<organism evidence="3 4">
    <name type="scientific">Cronartium quercuum f. sp. fusiforme G11</name>
    <dbReference type="NCBI Taxonomy" id="708437"/>
    <lineage>
        <taxon>Eukaryota</taxon>
        <taxon>Fungi</taxon>
        <taxon>Dikarya</taxon>
        <taxon>Basidiomycota</taxon>
        <taxon>Pucciniomycotina</taxon>
        <taxon>Pucciniomycetes</taxon>
        <taxon>Pucciniales</taxon>
        <taxon>Coleosporiaceae</taxon>
        <taxon>Cronartium</taxon>
    </lineage>
</organism>
<gene>
    <name evidence="3" type="ORF">CROQUDRAFT_165149</name>
</gene>
<dbReference type="OrthoDB" id="2502487at2759"/>
<comment type="caution">
    <text evidence="3">The sequence shown here is derived from an EMBL/GenBank/DDBJ whole genome shotgun (WGS) entry which is preliminary data.</text>
</comment>
<feature type="compositionally biased region" description="Polar residues" evidence="1">
    <location>
        <begin position="424"/>
        <end position="441"/>
    </location>
</feature>
<evidence type="ECO:0000256" key="1">
    <source>
        <dbReference type="SAM" id="MobiDB-lite"/>
    </source>
</evidence>
<evidence type="ECO:0000313" key="3">
    <source>
        <dbReference type="EMBL" id="KAG0143788.1"/>
    </source>
</evidence>
<sequence length="465" mass="50929">MSRILSAVLVPFSEYPITRQFSSRRYSLILFCASLVVFTVIAIFNLFTQGSSLVSRSYQQSHFQNDTSSNSCYPAVLSLRSTLYSISSDNTPGGFPWTIGNIDGEKDPSTTDTDTGFRYRGDPMSCNATSASVLYRFITQSFVYAVCVQCYIPTDSSPPWRYVRLCTEFDLAKSSPPTFSLKTQDIVQVHIFRLGQFYQRLKIPANKLPPSAFPPNYNNDVNAFARLPITPSLVVVLSAWLDGISYVPSPKYIPYDGSDAAWQRAPQGAIYIGGSETTTSMSTAFRATFRDDVSGLQMGVAGIGGVRPIRNDTNLEKLVAPFKEIFDASVNVMAIMMDMATADVHGKKLGATYSCTTTHKEWKPMLSLFSIMFANSAGLFATAMAAMIFIASRYDTGPTEPDSRRGSEVECMSFPVNNHAGDSGSMTGEKQSTDDVSTSLRGLSTLNHSEASAYASMMKNNKSLA</sequence>
<feature type="region of interest" description="Disordered" evidence="1">
    <location>
        <begin position="418"/>
        <end position="441"/>
    </location>
</feature>
<accession>A0A9P6ND77</accession>
<reference evidence="3" key="1">
    <citation type="submission" date="2013-11" db="EMBL/GenBank/DDBJ databases">
        <title>Genome sequence of the fusiform rust pathogen reveals effectors for host alternation and coevolution with pine.</title>
        <authorList>
            <consortium name="DOE Joint Genome Institute"/>
            <person name="Smith K."/>
            <person name="Pendleton A."/>
            <person name="Kubisiak T."/>
            <person name="Anderson C."/>
            <person name="Salamov A."/>
            <person name="Aerts A."/>
            <person name="Riley R."/>
            <person name="Clum A."/>
            <person name="Lindquist E."/>
            <person name="Ence D."/>
            <person name="Campbell M."/>
            <person name="Kronenberg Z."/>
            <person name="Feau N."/>
            <person name="Dhillon B."/>
            <person name="Hamelin R."/>
            <person name="Burleigh J."/>
            <person name="Smith J."/>
            <person name="Yandell M."/>
            <person name="Nelson C."/>
            <person name="Grigoriev I."/>
            <person name="Davis J."/>
        </authorList>
    </citation>
    <scope>NUCLEOTIDE SEQUENCE</scope>
    <source>
        <strain evidence="3">G11</strain>
    </source>
</reference>
<evidence type="ECO:0000256" key="2">
    <source>
        <dbReference type="SAM" id="Phobius"/>
    </source>
</evidence>
<keyword evidence="2" id="KW-1133">Transmembrane helix</keyword>
<keyword evidence="2" id="KW-0472">Membrane</keyword>
<dbReference type="EMBL" id="MU167310">
    <property type="protein sequence ID" value="KAG0143788.1"/>
    <property type="molecule type" value="Genomic_DNA"/>
</dbReference>
<dbReference type="AlphaFoldDB" id="A0A9P6ND77"/>
<dbReference type="Proteomes" id="UP000886653">
    <property type="component" value="Unassembled WGS sequence"/>
</dbReference>
<evidence type="ECO:0000313" key="4">
    <source>
        <dbReference type="Proteomes" id="UP000886653"/>
    </source>
</evidence>
<keyword evidence="4" id="KW-1185">Reference proteome</keyword>
<name>A0A9P6ND77_9BASI</name>
<feature type="transmembrane region" description="Helical" evidence="2">
    <location>
        <begin position="26"/>
        <end position="47"/>
    </location>
</feature>
<feature type="transmembrane region" description="Helical" evidence="2">
    <location>
        <begin position="368"/>
        <end position="391"/>
    </location>
</feature>
<proteinExistence type="predicted"/>
<keyword evidence="2" id="KW-0812">Transmembrane</keyword>
<protein>
    <submittedName>
        <fullName evidence="3">Uncharacterized protein</fullName>
    </submittedName>
</protein>